<proteinExistence type="predicted"/>
<dbReference type="EMBL" id="CANTFM010001064">
    <property type="protein sequence ID" value="CAI5734453.1"/>
    <property type="molecule type" value="Genomic_DNA"/>
</dbReference>
<feature type="domain" description="SANT" evidence="6">
    <location>
        <begin position="145"/>
        <end position="197"/>
    </location>
</feature>
<dbReference type="AlphaFoldDB" id="A0AAV0UEC3"/>
<dbReference type="PANTHER" id="PTHR12374">
    <property type="entry name" value="TRANSCRIPTIONAL ADAPTOR 2 ADA2 -RELATED"/>
    <property type="match status" value="1"/>
</dbReference>
<dbReference type="InterPro" id="IPR009057">
    <property type="entry name" value="Homeodomain-like_sf"/>
</dbReference>
<dbReference type="InterPro" id="IPR001005">
    <property type="entry name" value="SANT/Myb"/>
</dbReference>
<keyword evidence="1" id="KW-0479">Metal-binding</keyword>
<accession>A0AAV0UEC3</accession>
<keyword evidence="9" id="KW-1185">Reference proteome</keyword>
<dbReference type="SMART" id="SM00717">
    <property type="entry name" value="SANT"/>
    <property type="match status" value="1"/>
</dbReference>
<protein>
    <recommendedName>
        <fullName evidence="10">Transcriptional adapter 2-alpha</fullName>
    </recommendedName>
</protein>
<evidence type="ECO:0000259" key="7">
    <source>
        <dbReference type="PROSITE" id="PS51294"/>
    </source>
</evidence>
<evidence type="ECO:0000259" key="6">
    <source>
        <dbReference type="PROSITE" id="PS51293"/>
    </source>
</evidence>
<dbReference type="GO" id="GO:0008270">
    <property type="term" value="F:zinc ion binding"/>
    <property type="evidence" value="ECO:0007669"/>
    <property type="project" value="UniProtKB-KW"/>
</dbReference>
<evidence type="ECO:0000313" key="9">
    <source>
        <dbReference type="Proteomes" id="UP001162029"/>
    </source>
</evidence>
<evidence type="ECO:0000256" key="1">
    <source>
        <dbReference type="ARBA" id="ARBA00022723"/>
    </source>
</evidence>
<dbReference type="GO" id="GO:0003682">
    <property type="term" value="F:chromatin binding"/>
    <property type="evidence" value="ECO:0007669"/>
    <property type="project" value="TreeGrafter"/>
</dbReference>
<dbReference type="InterPro" id="IPR017930">
    <property type="entry name" value="Myb_dom"/>
</dbReference>
<dbReference type="InterPro" id="IPR017884">
    <property type="entry name" value="SANT_dom"/>
</dbReference>
<dbReference type="Gene3D" id="3.30.60.90">
    <property type="match status" value="1"/>
</dbReference>
<dbReference type="SUPFAM" id="SSF46689">
    <property type="entry name" value="Homeodomain-like"/>
    <property type="match status" value="1"/>
</dbReference>
<evidence type="ECO:0000259" key="5">
    <source>
        <dbReference type="PROSITE" id="PS50090"/>
    </source>
</evidence>
<dbReference type="GO" id="GO:0006338">
    <property type="term" value="P:chromatin remodeling"/>
    <property type="evidence" value="ECO:0007669"/>
    <property type="project" value="TreeGrafter"/>
</dbReference>
<dbReference type="PANTHER" id="PTHR12374:SF20">
    <property type="entry name" value="TRANSCRIPTIONAL ADAPTER 2-ALPHA"/>
    <property type="match status" value="1"/>
</dbReference>
<name>A0AAV0UEC3_9STRA</name>
<evidence type="ECO:0000256" key="3">
    <source>
        <dbReference type="ARBA" id="ARBA00022833"/>
    </source>
</evidence>
<evidence type="ECO:0000256" key="2">
    <source>
        <dbReference type="ARBA" id="ARBA00022771"/>
    </source>
</evidence>
<evidence type="ECO:0000256" key="4">
    <source>
        <dbReference type="SAM" id="MobiDB-lite"/>
    </source>
</evidence>
<evidence type="ECO:0008006" key="10">
    <source>
        <dbReference type="Google" id="ProtNLM"/>
    </source>
</evidence>
<evidence type="ECO:0000313" key="8">
    <source>
        <dbReference type="EMBL" id="CAI5734453.1"/>
    </source>
</evidence>
<dbReference type="GO" id="GO:0003713">
    <property type="term" value="F:transcription coactivator activity"/>
    <property type="evidence" value="ECO:0007669"/>
    <property type="project" value="TreeGrafter"/>
</dbReference>
<organism evidence="8 9">
    <name type="scientific">Peronospora destructor</name>
    <dbReference type="NCBI Taxonomy" id="86335"/>
    <lineage>
        <taxon>Eukaryota</taxon>
        <taxon>Sar</taxon>
        <taxon>Stramenopiles</taxon>
        <taxon>Oomycota</taxon>
        <taxon>Peronosporomycetes</taxon>
        <taxon>Peronosporales</taxon>
        <taxon>Peronosporaceae</taxon>
        <taxon>Peronospora</taxon>
    </lineage>
</organism>
<dbReference type="PROSITE" id="PS50090">
    <property type="entry name" value="MYB_LIKE"/>
    <property type="match status" value="1"/>
</dbReference>
<dbReference type="InterPro" id="IPR043145">
    <property type="entry name" value="Znf_ZZ_sf"/>
</dbReference>
<dbReference type="InterPro" id="IPR000433">
    <property type="entry name" value="Znf_ZZ"/>
</dbReference>
<sequence>MAGKGDTTRRSHTRKSKNKGRKESSTTSTELVEFKSPIKPTNDAPPLAKPAALKTKFCLNCHKNLARNIRVTCAECNVQPLFELCVECFAVGIELGEHKKSHKYMVSDCLAFPIVYEPQPLESTCPSPGAIGTNAAAFFAASNDAANAVWTADEELLLLEGIEMFGMGNWKDIAEHVVTKSDKSCEQHYLTAYLGWKDLMPRFIGDTIDESNEKQTEDKVHMTEEKTAGNVYDVGSMYERTAWRKKWT</sequence>
<comment type="caution">
    <text evidence="8">The sequence shown here is derived from an EMBL/GenBank/DDBJ whole genome shotgun (WGS) entry which is preliminary data.</text>
</comment>
<feature type="region of interest" description="Disordered" evidence="4">
    <location>
        <begin position="1"/>
        <end position="46"/>
    </location>
</feature>
<reference evidence="8" key="1">
    <citation type="submission" date="2022-12" db="EMBL/GenBank/DDBJ databases">
        <authorList>
            <person name="Webb A."/>
        </authorList>
    </citation>
    <scope>NUCLEOTIDE SEQUENCE</scope>
    <source>
        <strain evidence="8">Pd1</strain>
    </source>
</reference>
<dbReference type="CDD" id="cd00167">
    <property type="entry name" value="SANT"/>
    <property type="match status" value="1"/>
</dbReference>
<feature type="compositionally biased region" description="Basic residues" evidence="4">
    <location>
        <begin position="10"/>
        <end position="20"/>
    </location>
</feature>
<gene>
    <name evidence="8" type="ORF">PDE001_LOCUS5717</name>
</gene>
<dbReference type="PROSITE" id="PS51293">
    <property type="entry name" value="SANT"/>
    <property type="match status" value="1"/>
</dbReference>
<dbReference type="Proteomes" id="UP001162029">
    <property type="component" value="Unassembled WGS sequence"/>
</dbReference>
<dbReference type="CDD" id="cd02335">
    <property type="entry name" value="ZZ_ADA2"/>
    <property type="match status" value="1"/>
</dbReference>
<dbReference type="Pfam" id="PF00249">
    <property type="entry name" value="Myb_DNA-binding"/>
    <property type="match status" value="1"/>
</dbReference>
<dbReference type="Gene3D" id="1.10.10.60">
    <property type="entry name" value="Homeodomain-like"/>
    <property type="match status" value="1"/>
</dbReference>
<dbReference type="Pfam" id="PF25299">
    <property type="entry name" value="ZZ_ADA2"/>
    <property type="match status" value="1"/>
</dbReference>
<dbReference type="PROSITE" id="PS51294">
    <property type="entry name" value="HTH_MYB"/>
    <property type="match status" value="1"/>
</dbReference>
<feature type="domain" description="Myb-like" evidence="5">
    <location>
        <begin position="142"/>
        <end position="193"/>
    </location>
</feature>
<dbReference type="GO" id="GO:0005634">
    <property type="term" value="C:nucleus"/>
    <property type="evidence" value="ECO:0007669"/>
    <property type="project" value="TreeGrafter"/>
</dbReference>
<dbReference type="InterPro" id="IPR041983">
    <property type="entry name" value="ADA2-like_ZZ"/>
</dbReference>
<feature type="domain" description="HTH myb-type" evidence="7">
    <location>
        <begin position="150"/>
        <end position="204"/>
    </location>
</feature>
<keyword evidence="2" id="KW-0863">Zinc-finger</keyword>
<dbReference type="GO" id="GO:0006357">
    <property type="term" value="P:regulation of transcription by RNA polymerase II"/>
    <property type="evidence" value="ECO:0007669"/>
    <property type="project" value="TreeGrafter"/>
</dbReference>
<keyword evidence="3" id="KW-0862">Zinc</keyword>
<dbReference type="SUPFAM" id="SSF57850">
    <property type="entry name" value="RING/U-box"/>
    <property type="match status" value="1"/>
</dbReference>